<gene>
    <name evidence="5" type="ORF">XarjCFBP7645_13470</name>
</gene>
<dbReference type="NCBIfam" id="NF041496">
    <property type="entry name" value="MobQ"/>
    <property type="match status" value="1"/>
</dbReference>
<evidence type="ECO:0000313" key="6">
    <source>
        <dbReference type="Proteomes" id="UP000239204"/>
    </source>
</evidence>
<comment type="caution">
    <text evidence="5">The sequence shown here is derived from an EMBL/GenBank/DDBJ whole genome shotgun (WGS) entry which is preliminary data.</text>
</comment>
<dbReference type="InterPro" id="IPR005053">
    <property type="entry name" value="MobA_MobL"/>
</dbReference>
<sequence>MAIYHSRVKVFSRSRGDSAVAAAAYRAGLLLIDHLTGQRHDYRRRGGVVETICLVPQDAPDWALIPGELWPKAEAAENRKNSVVAREFEVALPHELNDEQRSDLAVAIGQALVARYGFAVQASIHSPGSRDGLNHHVHLLATTRRLTSDGFAEKTRELDGGASGKIEIEWVRHTFASTINEHLAAAGIDARVDHRRLEVQAEDALARGDWAEAMVLSRQPTKHMGKTATALARRGVMTDRAAENERIVRENEEAFEQLLAQAEQEGRAVPGSNGHSHNQAQRDRRRRTGSRNDLPTSLPGLEIHGLRGMRLSEALGWSAEEMEPRPMRSIGELVMEAARDLAEILSTRSDLVLVATQRLLRNWTAQTATFVDNADLRRGLDGLVERLGRLKRSAVKFAQRTRALGRAEKLFHLAEQAWEQFNGDHPRPDGEWSSQEWEKRRGRRLAVLEKRTAELATTRAAVSEQRWNDDENEIEIRAAQVEQWSEAMLASPEFDSVSRSVAPINATPAMPKPSPMPVSVPAPQPTRRRPRP</sequence>
<feature type="region of interest" description="Disordered" evidence="3">
    <location>
        <begin position="500"/>
        <end position="532"/>
    </location>
</feature>
<dbReference type="Proteomes" id="UP000239204">
    <property type="component" value="Unassembled WGS sequence"/>
</dbReference>
<reference evidence="5 6" key="1">
    <citation type="submission" date="2016-08" db="EMBL/GenBank/DDBJ databases">
        <title>Evolution of the type three secretion system and type three effector repertoires in Xanthomonas.</title>
        <authorList>
            <person name="Merda D."/>
            <person name="Briand M."/>
            <person name="Bosis E."/>
            <person name="Rousseau C."/>
            <person name="Portier P."/>
            <person name="Jacques M.-A."/>
            <person name="Fischer-Le Saux M."/>
        </authorList>
    </citation>
    <scope>NUCLEOTIDE SEQUENCE [LARGE SCALE GENOMIC DNA]</scope>
    <source>
        <strain evidence="5 6">CFBP 7645</strain>
    </source>
</reference>
<feature type="region of interest" description="Disordered" evidence="3">
    <location>
        <begin position="263"/>
        <end position="301"/>
    </location>
</feature>
<dbReference type="EMBL" id="MIGY01000002">
    <property type="protein sequence ID" value="PPU08477.1"/>
    <property type="molecule type" value="Genomic_DNA"/>
</dbReference>
<keyword evidence="2" id="KW-0184">Conjugation</keyword>
<evidence type="ECO:0000256" key="1">
    <source>
        <dbReference type="ARBA" id="ARBA00010873"/>
    </source>
</evidence>
<dbReference type="Gene3D" id="3.30.930.30">
    <property type="match status" value="1"/>
</dbReference>
<dbReference type="RefSeq" id="WP_104537842.1">
    <property type="nucleotide sequence ID" value="NZ_MIGY01000002.1"/>
</dbReference>
<evidence type="ECO:0000256" key="2">
    <source>
        <dbReference type="ARBA" id="ARBA00022971"/>
    </source>
</evidence>
<proteinExistence type="inferred from homology"/>
<feature type="compositionally biased region" description="Pro residues" evidence="3">
    <location>
        <begin position="510"/>
        <end position="524"/>
    </location>
</feature>
<accession>A0A2S7AFG3</accession>
<evidence type="ECO:0000256" key="3">
    <source>
        <dbReference type="SAM" id="MobiDB-lite"/>
    </source>
</evidence>
<evidence type="ECO:0000259" key="4">
    <source>
        <dbReference type="Pfam" id="PF03389"/>
    </source>
</evidence>
<protein>
    <submittedName>
        <fullName evidence="5">Plasmid mobilization protein</fullName>
    </submittedName>
</protein>
<organism evidence="5 6">
    <name type="scientific">Xanthomonas arboricola</name>
    <dbReference type="NCBI Taxonomy" id="56448"/>
    <lineage>
        <taxon>Bacteria</taxon>
        <taxon>Pseudomonadati</taxon>
        <taxon>Pseudomonadota</taxon>
        <taxon>Gammaproteobacteria</taxon>
        <taxon>Lysobacterales</taxon>
        <taxon>Lysobacteraceae</taxon>
        <taxon>Xanthomonas</taxon>
    </lineage>
</organism>
<evidence type="ECO:0000313" key="5">
    <source>
        <dbReference type="EMBL" id="PPU08477.1"/>
    </source>
</evidence>
<name>A0A2S7AFG3_9XANT</name>
<feature type="domain" description="MobA/MobL protein" evidence="4">
    <location>
        <begin position="18"/>
        <end position="233"/>
    </location>
</feature>
<comment type="similarity">
    <text evidence="1">Belongs to the MobA/MobL family.</text>
</comment>
<dbReference type="AlphaFoldDB" id="A0A2S7AFG3"/>
<dbReference type="Pfam" id="PF03389">
    <property type="entry name" value="MobA_MobL"/>
    <property type="match status" value="1"/>
</dbReference>